<sequence>MRCGIIGLCTGVAGVCVLSGCVYYGPYSYYPGAGGYYACTSATATGPAQASSGNAPVPASGTAAANPAPNDLPLSGQNCTYVAVPAPAYYGYPGYYGYGYPGYYGYPYGYSWPGYYGWWGPSVVIGGYWGGGYGHGGYYGHWHGGHGGHWH</sequence>
<reference evidence="2" key="1">
    <citation type="submission" date="2016-10" db="EMBL/GenBank/DDBJ databases">
        <authorList>
            <person name="Varghese N."/>
            <person name="Submissions S."/>
        </authorList>
    </citation>
    <scope>NUCLEOTIDE SEQUENCE [LARGE SCALE GENOMIC DNA]</scope>
    <source>
        <strain evidence="2">DUS833</strain>
    </source>
</reference>
<keyword evidence="2" id="KW-1185">Reference proteome</keyword>
<evidence type="ECO:0000313" key="2">
    <source>
        <dbReference type="Proteomes" id="UP000199365"/>
    </source>
</evidence>
<dbReference type="Proteomes" id="UP000199365">
    <property type="component" value="Unassembled WGS sequence"/>
</dbReference>
<dbReference type="EMBL" id="FNKX01000003">
    <property type="protein sequence ID" value="SDR59010.1"/>
    <property type="molecule type" value="Genomic_DNA"/>
</dbReference>
<proteinExistence type="predicted"/>
<evidence type="ECO:0008006" key="3">
    <source>
        <dbReference type="Google" id="ProtNLM"/>
    </source>
</evidence>
<dbReference type="AlphaFoldDB" id="A0A1H1KAJ6"/>
<dbReference type="PROSITE" id="PS51257">
    <property type="entry name" value="PROKAR_LIPOPROTEIN"/>
    <property type="match status" value="1"/>
</dbReference>
<protein>
    <recommendedName>
        <fullName evidence="3">Lipoprotein</fullName>
    </recommendedName>
</protein>
<name>A0A1H1KAJ6_9BURK</name>
<dbReference type="RefSeq" id="WP_090810880.1">
    <property type="nucleotide sequence ID" value="NZ_FNKX01000003.1"/>
</dbReference>
<accession>A0A1H1KAJ6</accession>
<evidence type="ECO:0000313" key="1">
    <source>
        <dbReference type="EMBL" id="SDR59010.1"/>
    </source>
</evidence>
<organism evidence="1 2">
    <name type="scientific">Paraburkholderia tuberum</name>
    <dbReference type="NCBI Taxonomy" id="157910"/>
    <lineage>
        <taxon>Bacteria</taxon>
        <taxon>Pseudomonadati</taxon>
        <taxon>Pseudomonadota</taxon>
        <taxon>Betaproteobacteria</taxon>
        <taxon>Burkholderiales</taxon>
        <taxon>Burkholderiaceae</taxon>
        <taxon>Paraburkholderia</taxon>
    </lineage>
</organism>
<gene>
    <name evidence="1" type="ORF">SAMN05445850_6716</name>
</gene>